<comment type="caution">
    <text evidence="2">The sequence shown here is derived from an EMBL/GenBank/DDBJ whole genome shotgun (WGS) entry which is preliminary data.</text>
</comment>
<feature type="region of interest" description="Disordered" evidence="1">
    <location>
        <begin position="1"/>
        <end position="77"/>
    </location>
</feature>
<dbReference type="EMBL" id="JAFBMS010000089">
    <property type="protein sequence ID" value="KAG9337398.1"/>
    <property type="molecule type" value="Genomic_DNA"/>
</dbReference>
<evidence type="ECO:0000313" key="3">
    <source>
        <dbReference type="Proteomes" id="UP000824540"/>
    </source>
</evidence>
<sequence>MELEQQVRGQRTFTVSPQPSAREERCSTPSWTGRKERRRGSNLRDQLTESERHIGRLQDTLRHEREKSMRLQSRCNQQAVELRRREQQNARLKERLGQLADGLRGRRPC</sequence>
<name>A0A8T2NID9_9TELE</name>
<feature type="compositionally biased region" description="Polar residues" evidence="1">
    <location>
        <begin position="7"/>
        <end position="19"/>
    </location>
</feature>
<dbReference type="Proteomes" id="UP000824540">
    <property type="component" value="Unassembled WGS sequence"/>
</dbReference>
<keyword evidence="3" id="KW-1185">Reference proteome</keyword>
<reference evidence="2" key="1">
    <citation type="thesis" date="2021" institute="BYU ScholarsArchive" country="Provo, UT, USA">
        <title>Applications of and Algorithms for Genome Assembly and Genomic Analyses with an Emphasis on Marine Teleosts.</title>
        <authorList>
            <person name="Pickett B.D."/>
        </authorList>
    </citation>
    <scope>NUCLEOTIDE SEQUENCE</scope>
    <source>
        <strain evidence="2">HI-2016</strain>
    </source>
</reference>
<dbReference type="OrthoDB" id="312015at2759"/>
<accession>A0A8T2NID9</accession>
<evidence type="ECO:0000256" key="1">
    <source>
        <dbReference type="SAM" id="MobiDB-lite"/>
    </source>
</evidence>
<feature type="compositionally biased region" description="Basic and acidic residues" evidence="1">
    <location>
        <begin position="46"/>
        <end position="69"/>
    </location>
</feature>
<dbReference type="AlphaFoldDB" id="A0A8T2NID9"/>
<proteinExistence type="predicted"/>
<organism evidence="2 3">
    <name type="scientific">Albula glossodonta</name>
    <name type="common">roundjaw bonefish</name>
    <dbReference type="NCBI Taxonomy" id="121402"/>
    <lineage>
        <taxon>Eukaryota</taxon>
        <taxon>Metazoa</taxon>
        <taxon>Chordata</taxon>
        <taxon>Craniata</taxon>
        <taxon>Vertebrata</taxon>
        <taxon>Euteleostomi</taxon>
        <taxon>Actinopterygii</taxon>
        <taxon>Neopterygii</taxon>
        <taxon>Teleostei</taxon>
        <taxon>Albuliformes</taxon>
        <taxon>Albulidae</taxon>
        <taxon>Albula</taxon>
    </lineage>
</organism>
<gene>
    <name evidence="2" type="ORF">JZ751_028819</name>
</gene>
<evidence type="ECO:0000313" key="2">
    <source>
        <dbReference type="EMBL" id="KAG9337398.1"/>
    </source>
</evidence>
<protein>
    <submittedName>
        <fullName evidence="2">Uncharacterized protein</fullName>
    </submittedName>
</protein>